<protein>
    <recommendedName>
        <fullName evidence="2">Nephrocystin 3-like N-terminal domain-containing protein</fullName>
    </recommendedName>
</protein>
<keyword evidence="4" id="KW-1185">Reference proteome</keyword>
<evidence type="ECO:0000259" key="2">
    <source>
        <dbReference type="Pfam" id="PF24883"/>
    </source>
</evidence>
<feature type="domain" description="Nephrocystin 3-like N-terminal" evidence="2">
    <location>
        <begin position="251"/>
        <end position="359"/>
    </location>
</feature>
<dbReference type="OrthoDB" id="341259at2759"/>
<evidence type="ECO:0000313" key="3">
    <source>
        <dbReference type="EMBL" id="PMD37906.1"/>
    </source>
</evidence>
<accession>A0A2J6RHC2</accession>
<dbReference type="PANTHER" id="PTHR10039:SF5">
    <property type="entry name" value="NACHT DOMAIN-CONTAINING PROTEIN"/>
    <property type="match status" value="1"/>
</dbReference>
<dbReference type="Proteomes" id="UP000235786">
    <property type="component" value="Unassembled WGS sequence"/>
</dbReference>
<evidence type="ECO:0000313" key="4">
    <source>
        <dbReference type="Proteomes" id="UP000235786"/>
    </source>
</evidence>
<dbReference type="EMBL" id="KZ613948">
    <property type="protein sequence ID" value="PMD37906.1"/>
    <property type="molecule type" value="Genomic_DNA"/>
</dbReference>
<organism evidence="3 4">
    <name type="scientific">Hyaloscypha variabilis (strain UAMH 11265 / GT02V1 / F)</name>
    <name type="common">Meliniomyces variabilis</name>
    <dbReference type="NCBI Taxonomy" id="1149755"/>
    <lineage>
        <taxon>Eukaryota</taxon>
        <taxon>Fungi</taxon>
        <taxon>Dikarya</taxon>
        <taxon>Ascomycota</taxon>
        <taxon>Pezizomycotina</taxon>
        <taxon>Leotiomycetes</taxon>
        <taxon>Helotiales</taxon>
        <taxon>Hyaloscyphaceae</taxon>
        <taxon>Hyaloscypha</taxon>
        <taxon>Hyaloscypha variabilis</taxon>
    </lineage>
</organism>
<sequence length="403" mass="46347">MDPLSALTVAAAVVQFVDYGTKIVSKGRELYKSVDGALSENIEFKTASGRLQRLSSTLQESLYQGQQGMHQRPLNECDQALDSICNSCIEFSKDLVTRLEKLKVPGDSKHRKWGSLKQSIKSVWSEEKIEETATKLAKFRSELDTHVILSLRKQATDASLKMDERFTSLDTDMRKIIEILLDDRTAAIALHKSIEALSLSVKKEHEVTRAARSVDEEDFCKERVELSLLESLRFETINYRHESIALAHRRTFEWIFRDPEPEGKPWRNFCQWLESGTGIYWINGKAGSGKSTLIRFILDDTRTRTHLKKWAKNGAVEFPTFFFWNSGTLDQRSQVGLFRSILYNVLEKHKHLIPVVFPEDWRKGLKNARHGVQVSFGRWSLSRLKTSFEQLILQSSENLRFCS</sequence>
<reference evidence="3 4" key="1">
    <citation type="submission" date="2016-04" db="EMBL/GenBank/DDBJ databases">
        <title>A degradative enzymes factory behind the ericoid mycorrhizal symbiosis.</title>
        <authorList>
            <consortium name="DOE Joint Genome Institute"/>
            <person name="Martino E."/>
            <person name="Morin E."/>
            <person name="Grelet G."/>
            <person name="Kuo A."/>
            <person name="Kohler A."/>
            <person name="Daghino S."/>
            <person name="Barry K."/>
            <person name="Choi C."/>
            <person name="Cichocki N."/>
            <person name="Clum A."/>
            <person name="Copeland A."/>
            <person name="Hainaut M."/>
            <person name="Haridas S."/>
            <person name="Labutti K."/>
            <person name="Lindquist E."/>
            <person name="Lipzen A."/>
            <person name="Khouja H.-R."/>
            <person name="Murat C."/>
            <person name="Ohm R."/>
            <person name="Olson A."/>
            <person name="Spatafora J."/>
            <person name="Veneault-Fourrey C."/>
            <person name="Henrissat B."/>
            <person name="Grigoriev I."/>
            <person name="Martin F."/>
            <person name="Perotto S."/>
        </authorList>
    </citation>
    <scope>NUCLEOTIDE SEQUENCE [LARGE SCALE GENOMIC DNA]</scope>
    <source>
        <strain evidence="3 4">F</strain>
    </source>
</reference>
<dbReference type="AlphaFoldDB" id="A0A2J6RHC2"/>
<dbReference type="InterPro" id="IPR056884">
    <property type="entry name" value="NPHP3-like_N"/>
</dbReference>
<dbReference type="STRING" id="1149755.A0A2J6RHC2"/>
<keyword evidence="1" id="KW-0677">Repeat</keyword>
<proteinExistence type="predicted"/>
<gene>
    <name evidence="3" type="ORF">L207DRAFT_635353</name>
</gene>
<dbReference type="PANTHER" id="PTHR10039">
    <property type="entry name" value="AMELOGENIN"/>
    <property type="match status" value="1"/>
</dbReference>
<name>A0A2J6RHC2_HYAVF</name>
<evidence type="ECO:0000256" key="1">
    <source>
        <dbReference type="ARBA" id="ARBA00022737"/>
    </source>
</evidence>
<dbReference type="Pfam" id="PF24883">
    <property type="entry name" value="NPHP3_N"/>
    <property type="match status" value="1"/>
</dbReference>